<dbReference type="PANTHER" id="PTHR30146:SF109">
    <property type="entry name" value="HTH-TYPE TRANSCRIPTIONAL REGULATOR GALS"/>
    <property type="match status" value="1"/>
</dbReference>
<evidence type="ECO:0000313" key="6">
    <source>
        <dbReference type="Proteomes" id="UP000199024"/>
    </source>
</evidence>
<dbReference type="InterPro" id="IPR000843">
    <property type="entry name" value="HTH_LacI"/>
</dbReference>
<gene>
    <name evidence="5" type="ORF">SAMN05421771_0224</name>
</gene>
<keyword evidence="6" id="KW-1185">Reference proteome</keyword>
<evidence type="ECO:0000256" key="3">
    <source>
        <dbReference type="ARBA" id="ARBA00023163"/>
    </source>
</evidence>
<evidence type="ECO:0000256" key="1">
    <source>
        <dbReference type="ARBA" id="ARBA00023015"/>
    </source>
</evidence>
<dbReference type="STRING" id="474950.SAMN05421771_0224"/>
<dbReference type="InterPro" id="IPR028082">
    <property type="entry name" value="Peripla_BP_I"/>
</dbReference>
<accession>A0A1I6L3Z7</accession>
<protein>
    <submittedName>
        <fullName evidence="5">Transcriptional regulator, LacI family</fullName>
    </submittedName>
</protein>
<dbReference type="RefSeq" id="WP_175528804.1">
    <property type="nucleotide sequence ID" value="NZ_FOZL01000001.1"/>
</dbReference>
<dbReference type="Pfam" id="PF00356">
    <property type="entry name" value="LacI"/>
    <property type="match status" value="1"/>
</dbReference>
<dbReference type="EMBL" id="FOZL01000001">
    <property type="protein sequence ID" value="SFR98154.1"/>
    <property type="molecule type" value="Genomic_DNA"/>
</dbReference>
<sequence length="345" mass="37205">MKKRHSVPVLLDVAHHAGVGAATVSRVINGGQNVSRKTLAAVQKAIDELGYHPSEAARSLKGARTKTIGLIVPSVADPFFAVTAAAVQEVARAHGTLVLLASSDNLPERESEHMVTLIQRRVDGLILAPSDAADADLLKHAGFPVVCFDRPFPGDAASTVLSDNHGGAKMATEHLLRSGCKRVLCLAGDSKLFTSQRRVRGYRDVVKAAGLPYIAELEVNDLEGVRDVLRRHLSGREKIDGIFCIKNALTIHAYKVLREMGVSIPGKVSLLGFDDFDLADTLEPPITVVRQPVVSIATKAAEMLFEAMATHRERRHTVTVNVELVVRGSCREAPSASRKSSAKKR</sequence>
<dbReference type="AlphaFoldDB" id="A0A1I6L3Z7"/>
<dbReference type="InterPro" id="IPR046335">
    <property type="entry name" value="LacI/GalR-like_sensor"/>
</dbReference>
<feature type="domain" description="HTH lacI-type" evidence="4">
    <location>
        <begin position="8"/>
        <end position="62"/>
    </location>
</feature>
<dbReference type="CDD" id="cd06267">
    <property type="entry name" value="PBP1_LacI_sugar_binding-like"/>
    <property type="match status" value="1"/>
</dbReference>
<dbReference type="GO" id="GO:0003700">
    <property type="term" value="F:DNA-binding transcription factor activity"/>
    <property type="evidence" value="ECO:0007669"/>
    <property type="project" value="TreeGrafter"/>
</dbReference>
<evidence type="ECO:0000259" key="4">
    <source>
        <dbReference type="PROSITE" id="PS50932"/>
    </source>
</evidence>
<proteinExistence type="predicted"/>
<dbReference type="Proteomes" id="UP000199024">
    <property type="component" value="Unassembled WGS sequence"/>
</dbReference>
<dbReference type="Gene3D" id="3.40.50.2300">
    <property type="match status" value="2"/>
</dbReference>
<dbReference type="PROSITE" id="PS00356">
    <property type="entry name" value="HTH_LACI_1"/>
    <property type="match status" value="1"/>
</dbReference>
<dbReference type="GO" id="GO:0000976">
    <property type="term" value="F:transcription cis-regulatory region binding"/>
    <property type="evidence" value="ECO:0007669"/>
    <property type="project" value="TreeGrafter"/>
</dbReference>
<dbReference type="PROSITE" id="PS50932">
    <property type="entry name" value="HTH_LACI_2"/>
    <property type="match status" value="1"/>
</dbReference>
<dbReference type="SMART" id="SM00354">
    <property type="entry name" value="HTH_LACI"/>
    <property type="match status" value="1"/>
</dbReference>
<dbReference type="CDD" id="cd01392">
    <property type="entry name" value="HTH_LacI"/>
    <property type="match status" value="1"/>
</dbReference>
<evidence type="ECO:0000313" key="5">
    <source>
        <dbReference type="EMBL" id="SFR98154.1"/>
    </source>
</evidence>
<organism evidence="5 6">
    <name type="scientific">Granulicella pectinivorans</name>
    <dbReference type="NCBI Taxonomy" id="474950"/>
    <lineage>
        <taxon>Bacteria</taxon>
        <taxon>Pseudomonadati</taxon>
        <taxon>Acidobacteriota</taxon>
        <taxon>Terriglobia</taxon>
        <taxon>Terriglobales</taxon>
        <taxon>Acidobacteriaceae</taxon>
        <taxon>Granulicella</taxon>
    </lineage>
</organism>
<keyword evidence="1" id="KW-0805">Transcription regulation</keyword>
<name>A0A1I6L3Z7_9BACT</name>
<dbReference type="Pfam" id="PF13377">
    <property type="entry name" value="Peripla_BP_3"/>
    <property type="match status" value="1"/>
</dbReference>
<keyword evidence="3" id="KW-0804">Transcription</keyword>
<dbReference type="InterPro" id="IPR010982">
    <property type="entry name" value="Lambda_DNA-bd_dom_sf"/>
</dbReference>
<dbReference type="SUPFAM" id="SSF53822">
    <property type="entry name" value="Periplasmic binding protein-like I"/>
    <property type="match status" value="1"/>
</dbReference>
<dbReference type="Gene3D" id="1.10.260.40">
    <property type="entry name" value="lambda repressor-like DNA-binding domains"/>
    <property type="match status" value="1"/>
</dbReference>
<evidence type="ECO:0000256" key="2">
    <source>
        <dbReference type="ARBA" id="ARBA00023125"/>
    </source>
</evidence>
<dbReference type="PANTHER" id="PTHR30146">
    <property type="entry name" value="LACI-RELATED TRANSCRIPTIONAL REPRESSOR"/>
    <property type="match status" value="1"/>
</dbReference>
<keyword evidence="2" id="KW-0238">DNA-binding</keyword>
<reference evidence="5 6" key="1">
    <citation type="submission" date="2016-10" db="EMBL/GenBank/DDBJ databases">
        <authorList>
            <person name="de Groot N.N."/>
        </authorList>
    </citation>
    <scope>NUCLEOTIDE SEQUENCE [LARGE SCALE GENOMIC DNA]</scope>
    <source>
        <strain evidence="5 6">DSM 21001</strain>
    </source>
</reference>
<dbReference type="SUPFAM" id="SSF47413">
    <property type="entry name" value="lambda repressor-like DNA-binding domains"/>
    <property type="match status" value="1"/>
</dbReference>